<dbReference type="InterPro" id="IPR011009">
    <property type="entry name" value="Kinase-like_dom_sf"/>
</dbReference>
<keyword evidence="7" id="KW-1185">Reference proteome</keyword>
<sequence length="426" mass="47511">MASGKDEQRQRRRRIFGVGVRSLGRSVLHTVPGYDRAKGWQKTGQDLFDTLGGLKGAAMKLGQIASQYRDFLPEQLADQLARLQRDAEPWDFSRLEPVLDASWSAAQRARVVEIERDAMAAASIGQVHAARLDDGRDVVVKIRYPGVADAVDADIANLGRLLKLSRFLPVRGRDIDTVLEELRERFIEETDYRNELINLHFMRGMLLSDHVLPEPVDDLCTDCVLVTTLVESTPIDGAPSSLGRTILRSVIEQVFTHGALHADPHPGNFGVTEDQRVALYDFGCVKYLDLETRTALRDVIGAALAERWADVHAALERLGVVSPGSWKDNAELYADIYARHARASIGPLRTSPTYVFADDGLIESIRGEIRASLKYWRYFNAAPELVFLMRTLSGLYWILRSIHAEAELHAELEAIAAGHYDPPAPH</sequence>
<evidence type="ECO:0000313" key="7">
    <source>
        <dbReference type="Proteomes" id="UP001595462"/>
    </source>
</evidence>
<dbReference type="SUPFAM" id="SSF56112">
    <property type="entry name" value="Protein kinase-like (PK-like)"/>
    <property type="match status" value="1"/>
</dbReference>
<gene>
    <name evidence="6" type="ORF">ACFOSU_14205</name>
</gene>
<evidence type="ECO:0000256" key="2">
    <source>
        <dbReference type="ARBA" id="ARBA00022679"/>
    </source>
</evidence>
<reference evidence="7" key="1">
    <citation type="journal article" date="2019" name="Int. J. Syst. Evol. Microbiol.">
        <title>The Global Catalogue of Microorganisms (GCM) 10K type strain sequencing project: providing services to taxonomists for standard genome sequencing and annotation.</title>
        <authorList>
            <consortium name="The Broad Institute Genomics Platform"/>
            <consortium name="The Broad Institute Genome Sequencing Center for Infectious Disease"/>
            <person name="Wu L."/>
            <person name="Ma J."/>
        </authorList>
    </citation>
    <scope>NUCLEOTIDE SEQUENCE [LARGE SCALE GENOMIC DNA]</scope>
    <source>
        <strain evidence="7">KCTC 52640</strain>
    </source>
</reference>
<dbReference type="RefSeq" id="WP_380690588.1">
    <property type="nucleotide sequence ID" value="NZ_JBHRSS010000006.1"/>
</dbReference>
<evidence type="ECO:0000256" key="3">
    <source>
        <dbReference type="ARBA" id="ARBA00022741"/>
    </source>
</evidence>
<evidence type="ECO:0000256" key="4">
    <source>
        <dbReference type="ARBA" id="ARBA00022840"/>
    </source>
</evidence>
<feature type="domain" description="ABC1 atypical kinase-like" evidence="5">
    <location>
        <begin position="82"/>
        <end position="308"/>
    </location>
</feature>
<dbReference type="PANTHER" id="PTHR43851">
    <property type="match status" value="1"/>
</dbReference>
<proteinExistence type="inferred from homology"/>
<keyword evidence="4" id="KW-0067">ATP-binding</keyword>
<organism evidence="6 7">
    <name type="scientific">Salinisphaera aquimarina</name>
    <dbReference type="NCBI Taxonomy" id="2094031"/>
    <lineage>
        <taxon>Bacteria</taxon>
        <taxon>Pseudomonadati</taxon>
        <taxon>Pseudomonadota</taxon>
        <taxon>Gammaproteobacteria</taxon>
        <taxon>Salinisphaerales</taxon>
        <taxon>Salinisphaeraceae</taxon>
        <taxon>Salinisphaera</taxon>
    </lineage>
</organism>
<evidence type="ECO:0000259" key="5">
    <source>
        <dbReference type="Pfam" id="PF03109"/>
    </source>
</evidence>
<keyword evidence="2" id="KW-0808">Transferase</keyword>
<dbReference type="InterPro" id="IPR004147">
    <property type="entry name" value="ABC1_dom"/>
</dbReference>
<keyword evidence="3" id="KW-0547">Nucleotide-binding</keyword>
<dbReference type="InterPro" id="IPR034646">
    <property type="entry name" value="ADCK3_dom"/>
</dbReference>
<dbReference type="PANTHER" id="PTHR43851:SF3">
    <property type="entry name" value="COENZYME Q8"/>
    <property type="match status" value="1"/>
</dbReference>
<dbReference type="EMBL" id="JBHRSS010000006">
    <property type="protein sequence ID" value="MFC3105030.1"/>
    <property type="molecule type" value="Genomic_DNA"/>
</dbReference>
<evidence type="ECO:0000256" key="1">
    <source>
        <dbReference type="ARBA" id="ARBA00009670"/>
    </source>
</evidence>
<dbReference type="GO" id="GO:0016301">
    <property type="term" value="F:kinase activity"/>
    <property type="evidence" value="ECO:0007669"/>
    <property type="project" value="UniProtKB-KW"/>
</dbReference>
<keyword evidence="6" id="KW-0418">Kinase</keyword>
<name>A0ABV7EUF5_9GAMM</name>
<dbReference type="Proteomes" id="UP001595462">
    <property type="component" value="Unassembled WGS sequence"/>
</dbReference>
<comment type="caution">
    <text evidence="6">The sequence shown here is derived from an EMBL/GenBank/DDBJ whole genome shotgun (WGS) entry which is preliminary data.</text>
</comment>
<dbReference type="CDD" id="cd13970">
    <property type="entry name" value="ABC1_ADCK3"/>
    <property type="match status" value="1"/>
</dbReference>
<protein>
    <submittedName>
        <fullName evidence="6">ABC1 kinase family protein</fullName>
    </submittedName>
</protein>
<dbReference type="InterPro" id="IPR051409">
    <property type="entry name" value="Atypical_kinase_ADCK"/>
</dbReference>
<dbReference type="Pfam" id="PF03109">
    <property type="entry name" value="ABC1"/>
    <property type="match status" value="1"/>
</dbReference>
<accession>A0ABV7EUF5</accession>
<comment type="similarity">
    <text evidence="1">Belongs to the protein kinase superfamily. ADCK protein kinase family.</text>
</comment>
<evidence type="ECO:0000313" key="6">
    <source>
        <dbReference type="EMBL" id="MFC3105030.1"/>
    </source>
</evidence>